<evidence type="ECO:0000313" key="2">
    <source>
        <dbReference type="Proteomes" id="UP000257109"/>
    </source>
</evidence>
<dbReference type="AlphaFoldDB" id="A0A371EQ43"/>
<dbReference type="Proteomes" id="UP000257109">
    <property type="component" value="Unassembled WGS sequence"/>
</dbReference>
<feature type="non-terminal residue" evidence="1">
    <location>
        <position position="1"/>
    </location>
</feature>
<name>A0A371EQ43_MUCPR</name>
<sequence length="253" mass="27031">MGMMLRSMPHVPTYLDYRGIKVHAWEDDSSRGAEIDSTLVGRTLVGVRPSRLGKCAKTDSASKGPSRLGQLAEVDSALATRERVGDLASMIPLPHDPFPNGGDGDSSSKPLSVQSTIFGWHKDGLVAKEEISRLKGELATKDALLKEKDVLLEGTSSTGFVCLSLVLGGDLFGHPLKGPLRPSSQVFFVPGGDLFGHPLRFTQTNSGTSFAKKPTSEKKKGETNVVLIEPIFPQTKANTSSYPTQGGPWSAIA</sequence>
<evidence type="ECO:0000313" key="1">
    <source>
        <dbReference type="EMBL" id="RDX68152.1"/>
    </source>
</evidence>
<accession>A0A371EQ43</accession>
<comment type="caution">
    <text evidence="1">The sequence shown here is derived from an EMBL/GenBank/DDBJ whole genome shotgun (WGS) entry which is preliminary data.</text>
</comment>
<dbReference type="EMBL" id="QJKJ01012663">
    <property type="protein sequence ID" value="RDX68152.1"/>
    <property type="molecule type" value="Genomic_DNA"/>
</dbReference>
<keyword evidence="2" id="KW-1185">Reference proteome</keyword>
<reference evidence="1" key="1">
    <citation type="submission" date="2018-05" db="EMBL/GenBank/DDBJ databases">
        <title>Draft genome of Mucuna pruriens seed.</title>
        <authorList>
            <person name="Nnadi N.E."/>
            <person name="Vos R."/>
            <person name="Hasami M.H."/>
            <person name="Devisetty U.K."/>
            <person name="Aguiy J.C."/>
        </authorList>
    </citation>
    <scope>NUCLEOTIDE SEQUENCE [LARGE SCALE GENOMIC DNA]</scope>
    <source>
        <strain evidence="1">JCA_2017</strain>
    </source>
</reference>
<gene>
    <name evidence="1" type="ORF">CR513_52881</name>
</gene>
<protein>
    <submittedName>
        <fullName evidence="1">Uncharacterized protein</fullName>
    </submittedName>
</protein>
<organism evidence="1 2">
    <name type="scientific">Mucuna pruriens</name>
    <name type="common">Velvet bean</name>
    <name type="synonym">Dolichos pruriens</name>
    <dbReference type="NCBI Taxonomy" id="157652"/>
    <lineage>
        <taxon>Eukaryota</taxon>
        <taxon>Viridiplantae</taxon>
        <taxon>Streptophyta</taxon>
        <taxon>Embryophyta</taxon>
        <taxon>Tracheophyta</taxon>
        <taxon>Spermatophyta</taxon>
        <taxon>Magnoliopsida</taxon>
        <taxon>eudicotyledons</taxon>
        <taxon>Gunneridae</taxon>
        <taxon>Pentapetalae</taxon>
        <taxon>rosids</taxon>
        <taxon>fabids</taxon>
        <taxon>Fabales</taxon>
        <taxon>Fabaceae</taxon>
        <taxon>Papilionoideae</taxon>
        <taxon>50 kb inversion clade</taxon>
        <taxon>NPAAA clade</taxon>
        <taxon>indigoferoid/millettioid clade</taxon>
        <taxon>Phaseoleae</taxon>
        <taxon>Mucuna</taxon>
    </lineage>
</organism>
<proteinExistence type="predicted"/>